<organism evidence="1 2">
    <name type="scientific">Cichorium intybus</name>
    <name type="common">Chicory</name>
    <dbReference type="NCBI Taxonomy" id="13427"/>
    <lineage>
        <taxon>Eukaryota</taxon>
        <taxon>Viridiplantae</taxon>
        <taxon>Streptophyta</taxon>
        <taxon>Embryophyta</taxon>
        <taxon>Tracheophyta</taxon>
        <taxon>Spermatophyta</taxon>
        <taxon>Magnoliopsida</taxon>
        <taxon>eudicotyledons</taxon>
        <taxon>Gunneridae</taxon>
        <taxon>Pentapetalae</taxon>
        <taxon>asterids</taxon>
        <taxon>campanulids</taxon>
        <taxon>Asterales</taxon>
        <taxon>Asteraceae</taxon>
        <taxon>Cichorioideae</taxon>
        <taxon>Cichorieae</taxon>
        <taxon>Cichoriinae</taxon>
        <taxon>Cichorium</taxon>
    </lineage>
</organism>
<reference evidence="1 2" key="2">
    <citation type="journal article" date="2022" name="Mol. Ecol. Resour.">
        <title>The genomes of chicory, endive, great burdock and yacon provide insights into Asteraceae paleo-polyploidization history and plant inulin production.</title>
        <authorList>
            <person name="Fan W."/>
            <person name="Wang S."/>
            <person name="Wang H."/>
            <person name="Wang A."/>
            <person name="Jiang F."/>
            <person name="Liu H."/>
            <person name="Zhao H."/>
            <person name="Xu D."/>
            <person name="Zhang Y."/>
        </authorList>
    </citation>
    <scope>NUCLEOTIDE SEQUENCE [LARGE SCALE GENOMIC DNA]</scope>
    <source>
        <strain evidence="2">cv. Punajuju</strain>
        <tissue evidence="1">Leaves</tissue>
    </source>
</reference>
<reference evidence="2" key="1">
    <citation type="journal article" date="2022" name="Mol. Ecol. Resour.">
        <title>The genomes of chicory, endive, great burdock and yacon provide insights into Asteraceae palaeo-polyploidization history and plant inulin production.</title>
        <authorList>
            <person name="Fan W."/>
            <person name="Wang S."/>
            <person name="Wang H."/>
            <person name="Wang A."/>
            <person name="Jiang F."/>
            <person name="Liu H."/>
            <person name="Zhao H."/>
            <person name="Xu D."/>
            <person name="Zhang Y."/>
        </authorList>
    </citation>
    <scope>NUCLEOTIDE SEQUENCE [LARGE SCALE GENOMIC DNA]</scope>
    <source>
        <strain evidence="2">cv. Punajuju</strain>
    </source>
</reference>
<evidence type="ECO:0000313" key="2">
    <source>
        <dbReference type="Proteomes" id="UP001055811"/>
    </source>
</evidence>
<gene>
    <name evidence="1" type="ORF">L2E82_25257</name>
</gene>
<proteinExistence type="predicted"/>
<dbReference type="EMBL" id="CM042012">
    <property type="protein sequence ID" value="KAI3753211.1"/>
    <property type="molecule type" value="Genomic_DNA"/>
</dbReference>
<comment type="caution">
    <text evidence="1">The sequence shown here is derived from an EMBL/GenBank/DDBJ whole genome shotgun (WGS) entry which is preliminary data.</text>
</comment>
<sequence length="358" mass="40303">MMAFQVNLVRSTNEGAGLEWMDKEGKTPLILASMNPQLYDVTKTLIELDANVNAYHPEALTPSMVSRERSGFTLNIIDTPGIVEGYVNEQSLDIIKSNSFGKEVWRRAIVVLTHAQLSPPGCLTFDEFLAERSESLLKVVYYGASFTKEDIQKPYVVEESDEEPPQEEEDGIVESDINLEGVGIFHHILLKYSLFPQFGCDRTEKVAGRVTQSKVDRAVSKGSSPNYVKEEKVFGTKGRFISSNSVTRAGPYASRNLATEPLESSSPEENGPTLHLAFNRQTNRYAIVDVSNPHEESNLSSKLNMLRPHFYEMMLSQVETLENWIVETKLSTMRPNTMNNYGVVLDDFGRLHSPYFKM</sequence>
<protein>
    <submittedName>
        <fullName evidence="1">Uncharacterized protein</fullName>
    </submittedName>
</protein>
<keyword evidence="2" id="KW-1185">Reference proteome</keyword>
<evidence type="ECO:0000313" key="1">
    <source>
        <dbReference type="EMBL" id="KAI3753211.1"/>
    </source>
</evidence>
<name>A0ACB9E353_CICIN</name>
<accession>A0ACB9E353</accession>
<dbReference type="Proteomes" id="UP001055811">
    <property type="component" value="Linkage Group LG04"/>
</dbReference>